<dbReference type="Pfam" id="PF00561">
    <property type="entry name" value="Abhydrolase_1"/>
    <property type="match status" value="1"/>
</dbReference>
<dbReference type="InterPro" id="IPR000073">
    <property type="entry name" value="AB_hydrolase_1"/>
</dbReference>
<organism evidence="2 3">
    <name type="scientific">Prescottella agglutinans</name>
    <dbReference type="NCBI Taxonomy" id="1644129"/>
    <lineage>
        <taxon>Bacteria</taxon>
        <taxon>Bacillati</taxon>
        <taxon>Actinomycetota</taxon>
        <taxon>Actinomycetes</taxon>
        <taxon>Mycobacteriales</taxon>
        <taxon>Nocardiaceae</taxon>
        <taxon>Prescottella</taxon>
    </lineage>
</organism>
<evidence type="ECO:0000259" key="1">
    <source>
        <dbReference type="Pfam" id="PF00561"/>
    </source>
</evidence>
<dbReference type="InterPro" id="IPR050228">
    <property type="entry name" value="Carboxylesterase_BioH"/>
</dbReference>
<feature type="domain" description="AB hydrolase-1" evidence="1">
    <location>
        <begin position="21"/>
        <end position="257"/>
    </location>
</feature>
<reference evidence="2 3" key="1">
    <citation type="submission" date="2023-04" db="EMBL/GenBank/DDBJ databases">
        <title>Forest soil microbial communities from Buena Vista Peninsula, Colon Province, Panama.</title>
        <authorList>
            <person name="Bouskill N."/>
        </authorList>
    </citation>
    <scope>NUCLEOTIDE SEQUENCE [LARGE SCALE GENOMIC DNA]</scope>
    <source>
        <strain evidence="2 3">CFH S0262</strain>
    </source>
</reference>
<dbReference type="Proteomes" id="UP001160334">
    <property type="component" value="Unassembled WGS sequence"/>
</dbReference>
<proteinExistence type="predicted"/>
<comment type="caution">
    <text evidence="2">The sequence shown here is derived from an EMBL/GenBank/DDBJ whole genome shotgun (WGS) entry which is preliminary data.</text>
</comment>
<gene>
    <name evidence="2" type="ORF">M2280_004764</name>
</gene>
<dbReference type="InterPro" id="IPR029058">
    <property type="entry name" value="AB_hydrolase_fold"/>
</dbReference>
<dbReference type="PANTHER" id="PTHR43194">
    <property type="entry name" value="HYDROLASE ALPHA/BETA FOLD FAMILY"/>
    <property type="match status" value="1"/>
</dbReference>
<name>A0ABT6MGR0_9NOCA</name>
<dbReference type="EMBL" id="JARXVC010000014">
    <property type="protein sequence ID" value="MDH6283516.1"/>
    <property type="molecule type" value="Genomic_DNA"/>
</dbReference>
<keyword evidence="3" id="KW-1185">Reference proteome</keyword>
<evidence type="ECO:0000313" key="3">
    <source>
        <dbReference type="Proteomes" id="UP001160334"/>
    </source>
</evidence>
<evidence type="ECO:0000313" key="2">
    <source>
        <dbReference type="EMBL" id="MDH6283516.1"/>
    </source>
</evidence>
<dbReference type="RefSeq" id="WP_280762782.1">
    <property type="nucleotide sequence ID" value="NZ_JARXVC010000014.1"/>
</dbReference>
<dbReference type="Gene3D" id="3.40.50.1820">
    <property type="entry name" value="alpha/beta hydrolase"/>
    <property type="match status" value="1"/>
</dbReference>
<dbReference type="PANTHER" id="PTHR43194:SF2">
    <property type="entry name" value="PEROXISOMAL MEMBRANE PROTEIN LPX1"/>
    <property type="match status" value="1"/>
</dbReference>
<accession>A0ABT6MGR0</accession>
<sequence>MLEVELSAGPIEYEDTGGDGPVLVFIHGLLMDGSAWRHVVDALCDDYRCVVPTWPLGGHRKPMNPDADLSLVGLAMLIGEFLQKLDLGDVTLIQNDWGGAQIFIGVGDPERVSRLVLTSCEAFGNYPPRPARTLVAAARIPGGLRAVMAMLGTRLGRRGPAMWGWMSKRPVPKAVMDAWFRPATADRNIRRDLATYVVSVPRRAELRDIAARSSEFTGPVLIVWATEDRMMPRAHGRLLAELFPDARLVEIGDSYTLLAEDQPEQLTAAIAHFLRTTRA</sequence>
<protein>
    <submittedName>
        <fullName evidence="2">Pimeloyl-ACP methyl ester carboxylesterase</fullName>
    </submittedName>
</protein>
<dbReference type="SUPFAM" id="SSF53474">
    <property type="entry name" value="alpha/beta-Hydrolases"/>
    <property type="match status" value="1"/>
</dbReference>